<dbReference type="InterPro" id="IPR036236">
    <property type="entry name" value="Znf_C2H2_sf"/>
</dbReference>
<feature type="region of interest" description="Disordered" evidence="1">
    <location>
        <begin position="455"/>
        <end position="481"/>
    </location>
</feature>
<feature type="compositionally biased region" description="Low complexity" evidence="1">
    <location>
        <begin position="318"/>
        <end position="331"/>
    </location>
</feature>
<dbReference type="SUPFAM" id="SSF57667">
    <property type="entry name" value="beta-beta-alpha zinc fingers"/>
    <property type="match status" value="1"/>
</dbReference>
<reference evidence="3 4" key="1">
    <citation type="submission" date="2016-07" db="EMBL/GenBank/DDBJ databases">
        <title>Comparative genomics of the entomopathogenic fungus Beauveria bassiana.</title>
        <authorList>
            <person name="Valero Jimenez C.A."/>
            <person name="Zwaan B.J."/>
            <person name="Van Kan J.A."/>
            <person name="Takken W."/>
            <person name="Debets A.J."/>
            <person name="Schoustra S.E."/>
            <person name="Koenraadt C.J."/>
        </authorList>
    </citation>
    <scope>NUCLEOTIDE SEQUENCE [LARGE SCALE GENOMIC DNA]</scope>
    <source>
        <strain evidence="3 4">ARSEF 8028</strain>
    </source>
</reference>
<feature type="region of interest" description="Disordered" evidence="1">
    <location>
        <begin position="91"/>
        <end position="116"/>
    </location>
</feature>
<dbReference type="Proteomes" id="UP000237441">
    <property type="component" value="Unassembled WGS sequence"/>
</dbReference>
<organism evidence="3 4">
    <name type="scientific">Beauveria bassiana</name>
    <name type="common">White muscardine disease fungus</name>
    <name type="synonym">Tritirachium shiotae</name>
    <dbReference type="NCBI Taxonomy" id="176275"/>
    <lineage>
        <taxon>Eukaryota</taxon>
        <taxon>Fungi</taxon>
        <taxon>Dikarya</taxon>
        <taxon>Ascomycota</taxon>
        <taxon>Pezizomycotina</taxon>
        <taxon>Sordariomycetes</taxon>
        <taxon>Hypocreomycetidae</taxon>
        <taxon>Hypocreales</taxon>
        <taxon>Cordycipitaceae</taxon>
        <taxon>Beauveria</taxon>
    </lineage>
</organism>
<sequence>MTAVQKRHSRKQTVSLGLETIAFRTHSSTSSAISQHHEQTTLKFHRTPGAILEPQTSDLGQERVPRAFLASRNEAMSFPLSGNQRLLTLQPNADSKNHSSHRQTLAPPTSITLAGLDRRPPSAVASLEARHCHGSTTSKDPSLQHLAADALQAVRPPRDTAISLPQLANDISISTRRLSLRDDHLPSLSTLSRDAPNFRSRLKSESQSPPPLLVPANGGLPPLQMVSPGLESLGQSLPSIRSTFGDINRIPPIEKETSRSPTQIPKCPTSPSGTIPRLPPISASHASPPISPNDVYRSSFPSPHSIASPEGSFGYPPRGSSYGTSRTGSDGDTAHSPSTSTQSHMSIDGITSGSIGSYICTFDGCNAHPFQTQYLLNSHANVHSLARPHYCPVKGCPRSEGGKGFKRKNEMIRHGLVHDSPGYVCPFCPDREHKYPRPDNLQRHVRVHHLEKDKDDPLLREVLSQRPDGPNRGRRRRAPAA</sequence>
<evidence type="ECO:0000256" key="1">
    <source>
        <dbReference type="SAM" id="MobiDB-lite"/>
    </source>
</evidence>
<dbReference type="Gene3D" id="3.30.160.60">
    <property type="entry name" value="Classic Zinc Finger"/>
    <property type="match status" value="1"/>
</dbReference>
<proteinExistence type="predicted"/>
<dbReference type="GO" id="GO:0006357">
    <property type="term" value="P:regulation of transcription by RNA polymerase II"/>
    <property type="evidence" value="ECO:0007669"/>
    <property type="project" value="TreeGrafter"/>
</dbReference>
<protein>
    <recommendedName>
        <fullName evidence="2">C2H2-type domain-containing protein</fullName>
    </recommendedName>
</protein>
<dbReference type="AlphaFoldDB" id="A0A2S7YIU7"/>
<dbReference type="InterPro" id="IPR051061">
    <property type="entry name" value="Zinc_finger_trans_reg"/>
</dbReference>
<dbReference type="SMART" id="SM00355">
    <property type="entry name" value="ZnF_C2H2"/>
    <property type="match status" value="3"/>
</dbReference>
<dbReference type="PANTHER" id="PTHR46179">
    <property type="entry name" value="ZINC FINGER PROTEIN"/>
    <property type="match status" value="1"/>
</dbReference>
<comment type="caution">
    <text evidence="3">The sequence shown here is derived from an EMBL/GenBank/DDBJ whole genome shotgun (WGS) entry which is preliminary data.</text>
</comment>
<feature type="compositionally biased region" description="Polar residues" evidence="1">
    <location>
        <begin position="102"/>
        <end position="112"/>
    </location>
</feature>
<accession>A0A2S7YIU7</accession>
<dbReference type="GO" id="GO:0005634">
    <property type="term" value="C:nucleus"/>
    <property type="evidence" value="ECO:0007669"/>
    <property type="project" value="TreeGrafter"/>
</dbReference>
<dbReference type="EMBL" id="JRHA01000006">
    <property type="protein sequence ID" value="PQK16106.1"/>
    <property type="molecule type" value="Genomic_DNA"/>
</dbReference>
<feature type="compositionally biased region" description="Polar residues" evidence="1">
    <location>
        <begin position="335"/>
        <end position="345"/>
    </location>
</feature>
<feature type="compositionally biased region" description="Polar residues" evidence="1">
    <location>
        <begin position="233"/>
        <end position="242"/>
    </location>
</feature>
<gene>
    <name evidence="3" type="ORF">BB8028_0006g04270</name>
</gene>
<dbReference type="OrthoDB" id="6077919at2759"/>
<dbReference type="PANTHER" id="PTHR46179:SF19">
    <property type="entry name" value="C2H2 FINGER DOMAIN TRANSCRIPTION FACTOR (EUROFUNG)-RELATED"/>
    <property type="match status" value="1"/>
</dbReference>
<evidence type="ECO:0000313" key="4">
    <source>
        <dbReference type="Proteomes" id="UP000237441"/>
    </source>
</evidence>
<evidence type="ECO:0000259" key="2">
    <source>
        <dbReference type="SMART" id="SM00355"/>
    </source>
</evidence>
<feature type="domain" description="C2H2-type" evidence="2">
    <location>
        <begin position="358"/>
        <end position="383"/>
    </location>
</feature>
<feature type="compositionally biased region" description="Polar residues" evidence="1">
    <location>
        <begin position="259"/>
        <end position="273"/>
    </location>
</feature>
<feature type="region of interest" description="Disordered" evidence="1">
    <location>
        <begin position="191"/>
        <end position="348"/>
    </location>
</feature>
<feature type="compositionally biased region" description="Basic residues" evidence="1">
    <location>
        <begin position="472"/>
        <end position="481"/>
    </location>
</feature>
<feature type="domain" description="C2H2-type" evidence="2">
    <location>
        <begin position="423"/>
        <end position="448"/>
    </location>
</feature>
<evidence type="ECO:0000313" key="3">
    <source>
        <dbReference type="EMBL" id="PQK16106.1"/>
    </source>
</evidence>
<name>A0A2S7YIU7_BEABA</name>
<feature type="domain" description="C2H2-type" evidence="2">
    <location>
        <begin position="389"/>
        <end position="418"/>
    </location>
</feature>
<dbReference type="InterPro" id="IPR013087">
    <property type="entry name" value="Znf_C2H2_type"/>
</dbReference>